<dbReference type="AlphaFoldDB" id="A0A167SL82"/>
<keyword evidence="2" id="KW-1185">Reference proteome</keyword>
<dbReference type="SUPFAM" id="SSF50129">
    <property type="entry name" value="GroES-like"/>
    <property type="match status" value="1"/>
</dbReference>
<proteinExistence type="predicted"/>
<evidence type="ECO:0000313" key="1">
    <source>
        <dbReference type="EMBL" id="KZP02030.1"/>
    </source>
</evidence>
<gene>
    <name evidence="1" type="ORF">FIBSPDRAFT_942243</name>
</gene>
<dbReference type="InterPro" id="IPR011032">
    <property type="entry name" value="GroES-like_sf"/>
</dbReference>
<dbReference type="Proteomes" id="UP000076532">
    <property type="component" value="Unassembled WGS sequence"/>
</dbReference>
<name>A0A167SL82_9AGAM</name>
<dbReference type="EMBL" id="KV419158">
    <property type="protein sequence ID" value="KZP02030.1"/>
    <property type="molecule type" value="Genomic_DNA"/>
</dbReference>
<evidence type="ECO:0000313" key="2">
    <source>
        <dbReference type="Proteomes" id="UP000076532"/>
    </source>
</evidence>
<dbReference type="Gene3D" id="3.90.180.10">
    <property type="entry name" value="Medium-chain alcohol dehydrogenases, catalytic domain"/>
    <property type="match status" value="2"/>
</dbReference>
<sequence length="119" mass="12736">MMFREPTSTLTNDPQNALILPAAFTDFIIASHPTSVPGPGDGLVRKEAVALNPIDRYLQKTPFGEQCLTFPAVIGTDRPCGQEYTVAAAKYASKLPTNVSFDEAASIPLVMISAAVGFY</sequence>
<accession>A0A167SL82</accession>
<dbReference type="STRING" id="436010.A0A167SL82"/>
<reference evidence="1 2" key="1">
    <citation type="journal article" date="2016" name="Mol. Biol. Evol.">
        <title>Comparative Genomics of Early-Diverging Mushroom-Forming Fungi Provides Insights into the Origins of Lignocellulose Decay Capabilities.</title>
        <authorList>
            <person name="Nagy L.G."/>
            <person name="Riley R."/>
            <person name="Tritt A."/>
            <person name="Adam C."/>
            <person name="Daum C."/>
            <person name="Floudas D."/>
            <person name="Sun H."/>
            <person name="Yadav J.S."/>
            <person name="Pangilinan J."/>
            <person name="Larsson K.H."/>
            <person name="Matsuura K."/>
            <person name="Barry K."/>
            <person name="Labutti K."/>
            <person name="Kuo R."/>
            <person name="Ohm R.A."/>
            <person name="Bhattacharya S.S."/>
            <person name="Shirouzu T."/>
            <person name="Yoshinaga Y."/>
            <person name="Martin F.M."/>
            <person name="Grigoriev I.V."/>
            <person name="Hibbett D.S."/>
        </authorList>
    </citation>
    <scope>NUCLEOTIDE SEQUENCE [LARGE SCALE GENOMIC DNA]</scope>
    <source>
        <strain evidence="1 2">CBS 109695</strain>
    </source>
</reference>
<dbReference type="OrthoDB" id="3233595at2759"/>
<organism evidence="1 2">
    <name type="scientific">Athelia psychrophila</name>
    <dbReference type="NCBI Taxonomy" id="1759441"/>
    <lineage>
        <taxon>Eukaryota</taxon>
        <taxon>Fungi</taxon>
        <taxon>Dikarya</taxon>
        <taxon>Basidiomycota</taxon>
        <taxon>Agaricomycotina</taxon>
        <taxon>Agaricomycetes</taxon>
        <taxon>Agaricomycetidae</taxon>
        <taxon>Atheliales</taxon>
        <taxon>Atheliaceae</taxon>
        <taxon>Athelia</taxon>
    </lineage>
</organism>
<protein>
    <submittedName>
        <fullName evidence="1">Uncharacterized protein</fullName>
    </submittedName>
</protein>